<dbReference type="Pfam" id="PF16657">
    <property type="entry name" value="Malt_amylase_C"/>
    <property type="match status" value="1"/>
</dbReference>
<dbReference type="InterPro" id="IPR012810">
    <property type="entry name" value="TreS/a-amylase_N"/>
</dbReference>
<dbReference type="Proteomes" id="UP001500888">
    <property type="component" value="Unassembled WGS sequence"/>
</dbReference>
<dbReference type="SUPFAM" id="SSF51011">
    <property type="entry name" value="Glycosyl hydrolase domain"/>
    <property type="match status" value="1"/>
</dbReference>
<dbReference type="Gene3D" id="2.60.40.1180">
    <property type="entry name" value="Golgi alpha-mannosidase II"/>
    <property type="match status" value="1"/>
</dbReference>
<dbReference type="EC" id="5.4.99.16" evidence="3"/>
<reference evidence="10" key="1">
    <citation type="journal article" date="2019" name="Int. J. Syst. Evol. Microbiol.">
        <title>The Global Catalogue of Microorganisms (GCM) 10K type strain sequencing project: providing services to taxonomists for standard genome sequencing and annotation.</title>
        <authorList>
            <consortium name="The Broad Institute Genomics Platform"/>
            <consortium name="The Broad Institute Genome Sequencing Center for Infectious Disease"/>
            <person name="Wu L."/>
            <person name="Ma J."/>
        </authorList>
    </citation>
    <scope>NUCLEOTIDE SEQUENCE [LARGE SCALE GENOMIC DNA]</scope>
    <source>
        <strain evidence="10">JCM 16908</strain>
    </source>
</reference>
<evidence type="ECO:0000256" key="2">
    <source>
        <dbReference type="ARBA" id="ARBA00005496"/>
    </source>
</evidence>
<feature type="domain" description="Glycosyl hydrolase family 13 catalytic" evidence="8">
    <location>
        <begin position="346"/>
        <end position="725"/>
    </location>
</feature>
<sequence>MVEALGDDLRQGGQRRALAVATGHYRHESLPNLESPAKDAALMQRVLADPALGGFDPVGILYDADLLTVRERIYDFFATAEPDAFLFAYFSGHGAKDADGRLHLATIETDPERLLPSAIPAEYIRDCLDRCRARRVAIVLDCCYAGAFPRSRQQRGDLERVIIVAASAIQRAHEAEDESGRPLPSVFGSAFFEGIETGAADGDGNGWISVREAFDHARERLGYSGRNQTPTIDSRVGGDLWIARAPVRPGVLPPDVAALMHSGRVAARLLAVEEISPWLSSADAIETATAERALTDLRADPAEEVALAARRALARHRSTPAGGFAPDTVRAPLRDPLWYKKAVFYEVRVRSFSDSNGDGIGDLRGLIDKLDYLSWLGITCLTLSPVFGSPLDDDGYDIDDFLAINPDLGTKQDFIELIDAAHRKDIRVVLDLVLNHTSDRHEWFRLSRADPAGPYGDFYVWRDTLESDVPYAQGGGDTQGWTYDPVRRRHYWHRFLANEPDLNFDNPAVQEAMLDVMRHWLDLGVDGYRLVSAPYLYEREGTTGEGLAETHDYLKTLRAEVEKVYPGRILMADANRWPTDAAPYFGDDATGDECHMVLYTSLIPRIFLAIRRENHQPISEVLTRLPAIPPSSQWGVFLRNSDELSLASLDERERAYLFREYAPAPRMRTETGIRRRLAPLADNERSLLELCMALMMSLPGSPVLYYGDEIGMGDNLMLRGGDSVRTPMQWSPDRNAGFSHSEPDRLILPVLMDSVYGYQATNVEAQRRSRSLLHFTRRIIELRRHNPAFAVGRFTEVASTNPAVFAYVRSHQADQVLCVVNFSRFAQTALLDLAGYANRTPVEAFGGSRFLPIGHEPYPLNLAGHGFYWLNLPA</sequence>
<keyword evidence="5" id="KW-0106">Calcium</keyword>
<dbReference type="PANTHER" id="PTHR10357:SF219">
    <property type="entry name" value="MALTOSE ALPHA-D-GLUCOSYLTRANSFERASE"/>
    <property type="match status" value="1"/>
</dbReference>
<dbReference type="Gene3D" id="3.40.50.1460">
    <property type="match status" value="1"/>
</dbReference>
<dbReference type="PANTHER" id="PTHR10357">
    <property type="entry name" value="ALPHA-AMYLASE FAMILY MEMBER"/>
    <property type="match status" value="1"/>
</dbReference>
<organism evidence="9 10">
    <name type="scientific">Sphaerisporangium flaviroseum</name>
    <dbReference type="NCBI Taxonomy" id="509199"/>
    <lineage>
        <taxon>Bacteria</taxon>
        <taxon>Bacillati</taxon>
        <taxon>Actinomycetota</taxon>
        <taxon>Actinomycetes</taxon>
        <taxon>Streptosporangiales</taxon>
        <taxon>Streptosporangiaceae</taxon>
        <taxon>Sphaerisporangium</taxon>
    </lineage>
</organism>
<evidence type="ECO:0000313" key="9">
    <source>
        <dbReference type="EMBL" id="GAA3829903.1"/>
    </source>
</evidence>
<dbReference type="RefSeq" id="WP_344947199.1">
    <property type="nucleotide sequence ID" value="NZ_BAAAZR010000028.1"/>
</dbReference>
<accession>A0ABP7IZC2</accession>
<dbReference type="SUPFAM" id="SSF52129">
    <property type="entry name" value="Caspase-like"/>
    <property type="match status" value="1"/>
</dbReference>
<keyword evidence="4" id="KW-0479">Metal-binding</keyword>
<dbReference type="InterPro" id="IPR006047">
    <property type="entry name" value="GH13_cat_dom"/>
</dbReference>
<evidence type="ECO:0000256" key="7">
    <source>
        <dbReference type="ARBA" id="ARBA00031378"/>
    </source>
</evidence>
<dbReference type="InterPro" id="IPR029030">
    <property type="entry name" value="Caspase-like_dom_sf"/>
</dbReference>
<dbReference type="CDD" id="cd11334">
    <property type="entry name" value="AmyAc_TreS"/>
    <property type="match status" value="1"/>
</dbReference>
<dbReference type="InterPro" id="IPR011600">
    <property type="entry name" value="Pept_C14_caspase"/>
</dbReference>
<proteinExistence type="inferred from homology"/>
<dbReference type="EMBL" id="BAAAZR010000028">
    <property type="protein sequence ID" value="GAA3829903.1"/>
    <property type="molecule type" value="Genomic_DNA"/>
</dbReference>
<dbReference type="NCBIfam" id="TIGR02456">
    <property type="entry name" value="treS_nterm"/>
    <property type="match status" value="1"/>
</dbReference>
<dbReference type="Gene3D" id="3.20.20.80">
    <property type="entry name" value="Glycosidases"/>
    <property type="match status" value="1"/>
</dbReference>
<evidence type="ECO:0000256" key="5">
    <source>
        <dbReference type="ARBA" id="ARBA00022837"/>
    </source>
</evidence>
<name>A0ABP7IZC2_9ACTN</name>
<evidence type="ECO:0000256" key="3">
    <source>
        <dbReference type="ARBA" id="ARBA00012619"/>
    </source>
</evidence>
<comment type="similarity">
    <text evidence="2">Belongs to the glycosyl hydrolase 13 family. TreS subfamily.</text>
</comment>
<dbReference type="InterPro" id="IPR013780">
    <property type="entry name" value="Glyco_hydro_b"/>
</dbReference>
<keyword evidence="6" id="KW-0413">Isomerase</keyword>
<dbReference type="Gene3D" id="3.90.400.10">
    <property type="entry name" value="Oligo-1,6-glucosidase, Domain 2"/>
    <property type="match status" value="1"/>
</dbReference>
<gene>
    <name evidence="9" type="ORF">GCM10022226_58430</name>
</gene>
<dbReference type="SMART" id="SM00642">
    <property type="entry name" value="Aamy"/>
    <property type="match status" value="1"/>
</dbReference>
<evidence type="ECO:0000256" key="4">
    <source>
        <dbReference type="ARBA" id="ARBA00022723"/>
    </source>
</evidence>
<evidence type="ECO:0000259" key="8">
    <source>
        <dbReference type="SMART" id="SM00642"/>
    </source>
</evidence>
<protein>
    <recommendedName>
        <fullName evidence="3">maltose alpha-D-glucosyltransferase</fullName>
        <ecNumber evidence="3">5.4.99.16</ecNumber>
    </recommendedName>
    <alternativeName>
        <fullName evidence="7">Maltose alpha-D-glucosyltransferase</fullName>
    </alternativeName>
</protein>
<comment type="caution">
    <text evidence="9">The sequence shown here is derived from an EMBL/GenBank/DDBJ whole genome shotgun (WGS) entry which is preliminary data.</text>
</comment>
<dbReference type="Pfam" id="PF00656">
    <property type="entry name" value="Peptidase_C14"/>
    <property type="match status" value="1"/>
</dbReference>
<dbReference type="InterPro" id="IPR032091">
    <property type="entry name" value="Malt_amylase-like_C"/>
</dbReference>
<comment type="catalytic activity">
    <reaction evidence="1">
        <text>D-maltose = alpha,alpha-trehalose</text>
        <dbReference type="Rhea" id="RHEA:15145"/>
        <dbReference type="ChEBI" id="CHEBI:16551"/>
        <dbReference type="ChEBI" id="CHEBI:17306"/>
        <dbReference type="EC" id="5.4.99.16"/>
    </reaction>
</comment>
<evidence type="ECO:0000313" key="10">
    <source>
        <dbReference type="Proteomes" id="UP001500888"/>
    </source>
</evidence>
<dbReference type="InterPro" id="IPR045857">
    <property type="entry name" value="O16G_dom_2"/>
</dbReference>
<dbReference type="SUPFAM" id="SSF51445">
    <property type="entry name" value="(Trans)glycosidases"/>
    <property type="match status" value="1"/>
</dbReference>
<evidence type="ECO:0000256" key="6">
    <source>
        <dbReference type="ARBA" id="ARBA00023235"/>
    </source>
</evidence>
<evidence type="ECO:0000256" key="1">
    <source>
        <dbReference type="ARBA" id="ARBA00001595"/>
    </source>
</evidence>
<dbReference type="InterPro" id="IPR017853">
    <property type="entry name" value="GH"/>
</dbReference>
<keyword evidence="10" id="KW-1185">Reference proteome</keyword>
<dbReference type="Pfam" id="PF00128">
    <property type="entry name" value="Alpha-amylase"/>
    <property type="match status" value="1"/>
</dbReference>